<keyword evidence="7" id="KW-0325">Glycoprotein</keyword>
<dbReference type="GO" id="GO:0035269">
    <property type="term" value="P:protein O-linked glycosylation via mannose"/>
    <property type="evidence" value="ECO:0007669"/>
    <property type="project" value="TreeGrafter"/>
</dbReference>
<dbReference type="GO" id="GO:0097363">
    <property type="term" value="F:protein O-acetylglucosaminyltransferase activity"/>
    <property type="evidence" value="ECO:0007669"/>
    <property type="project" value="TreeGrafter"/>
</dbReference>
<keyword evidence="6" id="KW-0472">Membrane</keyword>
<dbReference type="GO" id="GO:0016020">
    <property type="term" value="C:membrane"/>
    <property type="evidence" value="ECO:0007669"/>
    <property type="project" value="UniProtKB-SubCell"/>
</dbReference>
<protein>
    <recommendedName>
        <fullName evidence="8">Glycosyltransferase 61 catalytic domain-containing protein</fullName>
    </recommendedName>
</protein>
<dbReference type="AlphaFoldDB" id="A0A3G9INR1"/>
<evidence type="ECO:0000256" key="6">
    <source>
        <dbReference type="ARBA" id="ARBA00023136"/>
    </source>
</evidence>
<keyword evidence="2" id="KW-0328">Glycosyltransferase</keyword>
<proteinExistence type="predicted"/>
<evidence type="ECO:0000256" key="4">
    <source>
        <dbReference type="ARBA" id="ARBA00022692"/>
    </source>
</evidence>
<dbReference type="InterPro" id="IPR007657">
    <property type="entry name" value="Glycosyltransferase_61"/>
</dbReference>
<evidence type="ECO:0000256" key="3">
    <source>
        <dbReference type="ARBA" id="ARBA00022679"/>
    </source>
</evidence>
<keyword evidence="10" id="KW-1185">Reference proteome</keyword>
<evidence type="ECO:0000256" key="5">
    <source>
        <dbReference type="ARBA" id="ARBA00022989"/>
    </source>
</evidence>
<keyword evidence="4" id="KW-0812">Transmembrane</keyword>
<name>A0A3G9INR1_9ACTN</name>
<keyword evidence="5" id="KW-1133">Transmembrane helix</keyword>
<organism evidence="9 10">
    <name type="scientific">Nocardioides baekrokdamisoli</name>
    <dbReference type="NCBI Taxonomy" id="1804624"/>
    <lineage>
        <taxon>Bacteria</taxon>
        <taxon>Bacillati</taxon>
        <taxon>Actinomycetota</taxon>
        <taxon>Actinomycetes</taxon>
        <taxon>Propionibacteriales</taxon>
        <taxon>Nocardioidaceae</taxon>
        <taxon>Nocardioides</taxon>
    </lineage>
</organism>
<dbReference type="EMBL" id="AP019307">
    <property type="protein sequence ID" value="BBH17675.1"/>
    <property type="molecule type" value="Genomic_DNA"/>
</dbReference>
<sequence>MYRRLSLLIGALGRIAGPLVGERRLPRRAYASAAEAAAAEPSATTFHPGPAVAVVERSAVHGIRRDHWAFDVARHRQFPALNTLEIAGGIVVGDLGAVITPGGGIEMAASEYWDMRSWHEHPINFAGRLPEITDVEGSVAVLAARGGGANYYHFLLDVLPRIGVLEQSFGDKADRWFLPQSTRYHRELVRLGGWDSNELINSSIAGAVRAERLLVPSLPNDNEITPPWVVEWLRDRFLTGDTDARASRIYVTRGTAKNTRRYDQEAEIWPELERRGFVRVDPGTLSVREQIDTFAAADVVIGVHGAALTNLVWSPAGVRVLHLMGPTFVKHCFQSLVDNVSGSQYRYLIGDGPAVPPGGSMTGLMSDISIDPAVLLAELDQLL</sequence>
<evidence type="ECO:0000256" key="2">
    <source>
        <dbReference type="ARBA" id="ARBA00022676"/>
    </source>
</evidence>
<evidence type="ECO:0000256" key="7">
    <source>
        <dbReference type="ARBA" id="ARBA00023180"/>
    </source>
</evidence>
<feature type="domain" description="Glycosyltransferase 61 catalytic" evidence="8">
    <location>
        <begin position="151"/>
        <end position="320"/>
    </location>
</feature>
<evidence type="ECO:0000313" key="10">
    <source>
        <dbReference type="Proteomes" id="UP000271573"/>
    </source>
</evidence>
<gene>
    <name evidence="9" type="ORF">Back2_19620</name>
</gene>
<evidence type="ECO:0000259" key="8">
    <source>
        <dbReference type="Pfam" id="PF04577"/>
    </source>
</evidence>
<dbReference type="Pfam" id="PF04577">
    <property type="entry name" value="Glyco_transf_61"/>
    <property type="match status" value="1"/>
</dbReference>
<evidence type="ECO:0000313" key="9">
    <source>
        <dbReference type="EMBL" id="BBH17675.1"/>
    </source>
</evidence>
<evidence type="ECO:0000256" key="1">
    <source>
        <dbReference type="ARBA" id="ARBA00004167"/>
    </source>
</evidence>
<keyword evidence="3" id="KW-0808">Transferase</keyword>
<dbReference type="Proteomes" id="UP000271573">
    <property type="component" value="Chromosome"/>
</dbReference>
<dbReference type="KEGG" id="nbe:Back2_19620"/>
<dbReference type="PANTHER" id="PTHR20961:SF38">
    <property type="entry name" value="PROTEIN O-LINKED-MANNOSE BETA-1,4-N-ACETYLGLUCOSAMINYLTRANSFERASE 2"/>
    <property type="match status" value="1"/>
</dbReference>
<comment type="subcellular location">
    <subcellularLocation>
        <location evidence="1">Membrane</location>
        <topology evidence="1">Single-pass membrane protein</topology>
    </subcellularLocation>
</comment>
<reference evidence="9 10" key="1">
    <citation type="submission" date="2018-11" db="EMBL/GenBank/DDBJ databases">
        <title>Complete genome sequence of Nocardioides baekrokdamisoli strain KCTC 39748.</title>
        <authorList>
            <person name="Kang S.W."/>
            <person name="Lee K.C."/>
            <person name="Kim K.K."/>
            <person name="Kim J.S."/>
            <person name="Kim D.S."/>
            <person name="Ko S.H."/>
            <person name="Yang S.H."/>
            <person name="Shin Y.K."/>
            <person name="Lee J.S."/>
        </authorList>
    </citation>
    <scope>NUCLEOTIDE SEQUENCE [LARGE SCALE GENOMIC DNA]</scope>
    <source>
        <strain evidence="9 10">KCTC 39748</strain>
    </source>
</reference>
<dbReference type="PANTHER" id="PTHR20961">
    <property type="entry name" value="GLYCOSYLTRANSFERASE"/>
    <property type="match status" value="1"/>
</dbReference>
<accession>A0A3G9INR1</accession>
<dbReference type="InterPro" id="IPR049625">
    <property type="entry name" value="Glyco_transf_61_cat"/>
</dbReference>